<dbReference type="AlphaFoldDB" id="A0AAW2HKI4"/>
<dbReference type="NCBIfam" id="NF008747">
    <property type="entry name" value="PRK11780.1"/>
    <property type="match status" value="1"/>
</dbReference>
<dbReference type="GO" id="GO:0005739">
    <property type="term" value="C:mitochondrion"/>
    <property type="evidence" value="ECO:0007669"/>
    <property type="project" value="TreeGrafter"/>
</dbReference>
<sequence>MFRRIKDNLLAHGGVRPFCKSPNKRKVAVVLSGCGVFDGSEIHEASATAVHLCRKNLQPIFYSPNIGQTDVVNHSTGEKIDQPRNVFTESARIARGDLKQLSELTVCDADAIIFPGGFGVAKNLSNYATASVSCALNIDVCRVIQDFHAQRKPMGFMCISSILAARMIPNVVITLGARGTEPGQSPEDWPHSDALDAAVQMGASIELQGVHGISIDVENMVVSTPAFMYRGDFYQVFTGIGRLVDQMECLLRMGENNS</sequence>
<protein>
    <submittedName>
        <fullName evidence="1">Uncharacterized protein</fullName>
    </submittedName>
</protein>
<dbReference type="PANTHER" id="PTHR10224">
    <property type="entry name" value="ES1 PROTEIN HOMOLOG, MITOCHONDRIAL"/>
    <property type="match status" value="1"/>
</dbReference>
<dbReference type="PANTHER" id="PTHR10224:SF17">
    <property type="entry name" value="DJ-1_PFPI DOMAIN-CONTAINING PROTEIN"/>
    <property type="match status" value="1"/>
</dbReference>
<dbReference type="Gene3D" id="3.40.50.880">
    <property type="match status" value="1"/>
</dbReference>
<name>A0AAW2HKI4_9NEOP</name>
<proteinExistence type="predicted"/>
<dbReference type="EMBL" id="JARGDH010000004">
    <property type="protein sequence ID" value="KAL0270315.1"/>
    <property type="molecule type" value="Genomic_DNA"/>
</dbReference>
<comment type="caution">
    <text evidence="1">The sequence shown here is derived from an EMBL/GenBank/DDBJ whole genome shotgun (WGS) entry which is preliminary data.</text>
</comment>
<evidence type="ECO:0000313" key="1">
    <source>
        <dbReference type="EMBL" id="KAL0270315.1"/>
    </source>
</evidence>
<dbReference type="SUPFAM" id="SSF52317">
    <property type="entry name" value="Class I glutamine amidotransferase-like"/>
    <property type="match status" value="1"/>
</dbReference>
<reference evidence="1" key="1">
    <citation type="journal article" date="2024" name="Gigascience">
        <title>Chromosome-level genome of the poultry shaft louse Menopon gallinae provides insight into the host-switching and adaptive evolution of parasitic lice.</title>
        <authorList>
            <person name="Xu Y."/>
            <person name="Ma L."/>
            <person name="Liu S."/>
            <person name="Liang Y."/>
            <person name="Liu Q."/>
            <person name="He Z."/>
            <person name="Tian L."/>
            <person name="Duan Y."/>
            <person name="Cai W."/>
            <person name="Li H."/>
            <person name="Song F."/>
        </authorList>
    </citation>
    <scope>NUCLEOTIDE SEQUENCE</scope>
    <source>
        <strain evidence="1">Cailab_2023a</strain>
    </source>
</reference>
<dbReference type="InterPro" id="IPR029062">
    <property type="entry name" value="Class_I_gatase-like"/>
</dbReference>
<gene>
    <name evidence="1" type="ORF">PYX00_007771</name>
</gene>
<accession>A0AAW2HKI4</accession>
<organism evidence="1">
    <name type="scientific">Menopon gallinae</name>
    <name type="common">poultry shaft louse</name>
    <dbReference type="NCBI Taxonomy" id="328185"/>
    <lineage>
        <taxon>Eukaryota</taxon>
        <taxon>Metazoa</taxon>
        <taxon>Ecdysozoa</taxon>
        <taxon>Arthropoda</taxon>
        <taxon>Hexapoda</taxon>
        <taxon>Insecta</taxon>
        <taxon>Pterygota</taxon>
        <taxon>Neoptera</taxon>
        <taxon>Paraneoptera</taxon>
        <taxon>Psocodea</taxon>
        <taxon>Troctomorpha</taxon>
        <taxon>Phthiraptera</taxon>
        <taxon>Amblycera</taxon>
        <taxon>Menoponidae</taxon>
        <taxon>Menopon</taxon>
    </lineage>
</organism>